<dbReference type="EMBL" id="BAAAFD010000002">
    <property type="protein sequence ID" value="GAA0853938.1"/>
    <property type="molecule type" value="Genomic_DNA"/>
</dbReference>
<evidence type="ECO:0000313" key="2">
    <source>
        <dbReference type="Proteomes" id="UP001500359"/>
    </source>
</evidence>
<sequence length="90" mass="9931">MIPTSQESVANNLKMSLFNALKPSKVFRLAATFALVARVLGQVIAMAAECFDSLDKVITMMLMARSVVFTIASRKRTWIVDAQKPVNQKA</sequence>
<organism evidence="1 2">
    <name type="scientific">Aliiglaciecola litoralis</name>
    <dbReference type="NCBI Taxonomy" id="582857"/>
    <lineage>
        <taxon>Bacteria</taxon>
        <taxon>Pseudomonadati</taxon>
        <taxon>Pseudomonadota</taxon>
        <taxon>Gammaproteobacteria</taxon>
        <taxon>Alteromonadales</taxon>
        <taxon>Alteromonadaceae</taxon>
        <taxon>Aliiglaciecola</taxon>
    </lineage>
</organism>
<keyword evidence="2" id="KW-1185">Reference proteome</keyword>
<gene>
    <name evidence="1" type="ORF">GCM10009114_08060</name>
</gene>
<protein>
    <submittedName>
        <fullName evidence="1">Uncharacterized protein</fullName>
    </submittedName>
</protein>
<proteinExistence type="predicted"/>
<reference evidence="2" key="1">
    <citation type="journal article" date="2019" name="Int. J. Syst. Evol. Microbiol.">
        <title>The Global Catalogue of Microorganisms (GCM) 10K type strain sequencing project: providing services to taxonomists for standard genome sequencing and annotation.</title>
        <authorList>
            <consortium name="The Broad Institute Genomics Platform"/>
            <consortium name="The Broad Institute Genome Sequencing Center for Infectious Disease"/>
            <person name="Wu L."/>
            <person name="Ma J."/>
        </authorList>
    </citation>
    <scope>NUCLEOTIDE SEQUENCE [LARGE SCALE GENOMIC DNA]</scope>
    <source>
        <strain evidence="2">JCM 15896</strain>
    </source>
</reference>
<comment type="caution">
    <text evidence="1">The sequence shown here is derived from an EMBL/GenBank/DDBJ whole genome shotgun (WGS) entry which is preliminary data.</text>
</comment>
<dbReference type="Proteomes" id="UP001500359">
    <property type="component" value="Unassembled WGS sequence"/>
</dbReference>
<evidence type="ECO:0000313" key="1">
    <source>
        <dbReference type="EMBL" id="GAA0853938.1"/>
    </source>
</evidence>
<name>A0ABP3WPL8_9ALTE</name>
<accession>A0ABP3WPL8</accession>